<dbReference type="KEGG" id="sat:SYN_02181"/>
<dbReference type="STRING" id="56780.SYN_02181"/>
<feature type="domain" description="LiaF transmembrane" evidence="2">
    <location>
        <begin position="10"/>
        <end position="99"/>
    </location>
</feature>
<dbReference type="HOGENOM" id="CLU_2290260_0_0_7"/>
<evidence type="ECO:0000313" key="3">
    <source>
        <dbReference type="EMBL" id="ABC77433.1"/>
    </source>
</evidence>
<organism evidence="3 4">
    <name type="scientific">Syntrophus aciditrophicus (strain SB)</name>
    <dbReference type="NCBI Taxonomy" id="56780"/>
    <lineage>
        <taxon>Bacteria</taxon>
        <taxon>Pseudomonadati</taxon>
        <taxon>Thermodesulfobacteriota</taxon>
        <taxon>Syntrophia</taxon>
        <taxon>Syntrophales</taxon>
        <taxon>Syntrophaceae</taxon>
        <taxon>Syntrophus</taxon>
    </lineage>
</organism>
<keyword evidence="1" id="KW-0812">Transmembrane</keyword>
<dbReference type="Pfam" id="PF22570">
    <property type="entry name" value="LiaF-TM"/>
    <property type="match status" value="1"/>
</dbReference>
<sequence>MKDKSAILTGGLVLIALGILIFLQKTTTFGFDRSWPIFLIVIGGGILIKRLGDLGGWIIAAVGVGFFLLRNGHLHLGELSAYVLPLSLILVGAGMVWKHIR</sequence>
<dbReference type="RefSeq" id="WP_011417455.1">
    <property type="nucleotide sequence ID" value="NC_007759.1"/>
</dbReference>
<feature type="transmembrane region" description="Helical" evidence="1">
    <location>
        <begin position="6"/>
        <end position="23"/>
    </location>
</feature>
<protein>
    <submittedName>
        <fullName evidence="3">Hypothetical membrane protein</fullName>
    </submittedName>
</protein>
<evidence type="ECO:0000259" key="2">
    <source>
        <dbReference type="Pfam" id="PF22570"/>
    </source>
</evidence>
<feature type="transmembrane region" description="Helical" evidence="1">
    <location>
        <begin position="79"/>
        <end position="97"/>
    </location>
</feature>
<feature type="transmembrane region" description="Helical" evidence="1">
    <location>
        <begin position="35"/>
        <end position="67"/>
    </location>
</feature>
<accession>Q2LTL9</accession>
<dbReference type="OrthoDB" id="9957811at2"/>
<proteinExistence type="predicted"/>
<dbReference type="InParanoid" id="Q2LTL9"/>
<name>Q2LTL9_SYNAS</name>
<dbReference type="AlphaFoldDB" id="Q2LTL9"/>
<keyword evidence="1" id="KW-0472">Membrane</keyword>
<keyword evidence="4" id="KW-1185">Reference proteome</keyword>
<reference evidence="3 4" key="1">
    <citation type="journal article" date="2007" name="Proc. Natl. Acad. Sci. U.S.A.">
        <title>The genome of Syntrophus aciditrophicus: life at the thermodynamic limit of microbial growth.</title>
        <authorList>
            <person name="McInerney M.J."/>
            <person name="Rohlin L."/>
            <person name="Mouttaki H."/>
            <person name="Kim U."/>
            <person name="Krupp R.S."/>
            <person name="Rios-Hernandez L."/>
            <person name="Sieber J."/>
            <person name="Struchtemeyer C.G."/>
            <person name="Bhattacharyya A."/>
            <person name="Campbell J.W."/>
            <person name="Gunsalus R.P."/>
        </authorList>
    </citation>
    <scope>NUCLEOTIDE SEQUENCE [LARGE SCALE GENOMIC DNA]</scope>
    <source>
        <strain evidence="3 4">SB</strain>
    </source>
</reference>
<evidence type="ECO:0000313" key="4">
    <source>
        <dbReference type="Proteomes" id="UP000001933"/>
    </source>
</evidence>
<dbReference type="EMBL" id="CP000252">
    <property type="protein sequence ID" value="ABC77433.1"/>
    <property type="molecule type" value="Genomic_DNA"/>
</dbReference>
<keyword evidence="1" id="KW-1133">Transmembrane helix</keyword>
<gene>
    <name evidence="3" type="ORF">SYN_02181</name>
</gene>
<dbReference type="Proteomes" id="UP000001933">
    <property type="component" value="Chromosome"/>
</dbReference>
<dbReference type="InterPro" id="IPR054331">
    <property type="entry name" value="LiaF_TM"/>
</dbReference>
<evidence type="ECO:0000256" key="1">
    <source>
        <dbReference type="SAM" id="Phobius"/>
    </source>
</evidence>